<evidence type="ECO:0000256" key="3">
    <source>
        <dbReference type="SAM" id="MobiDB-lite"/>
    </source>
</evidence>
<evidence type="ECO:0000313" key="5">
    <source>
        <dbReference type="EMBL" id="KAK1638898.1"/>
    </source>
</evidence>
<accession>A0AAI9ZXR6</accession>
<dbReference type="Pfam" id="PF24883">
    <property type="entry name" value="NPHP3_N"/>
    <property type="match status" value="1"/>
</dbReference>
<dbReference type="SMART" id="SM00248">
    <property type="entry name" value="ANK"/>
    <property type="match status" value="11"/>
</dbReference>
<keyword evidence="1" id="KW-0677">Repeat</keyword>
<dbReference type="InterPro" id="IPR035994">
    <property type="entry name" value="Nucleoside_phosphorylase_sf"/>
</dbReference>
<dbReference type="Proteomes" id="UP001243989">
    <property type="component" value="Unassembled WGS sequence"/>
</dbReference>
<evidence type="ECO:0000259" key="4">
    <source>
        <dbReference type="Pfam" id="PF24883"/>
    </source>
</evidence>
<dbReference type="Gene3D" id="1.25.40.20">
    <property type="entry name" value="Ankyrin repeat-containing domain"/>
    <property type="match status" value="2"/>
</dbReference>
<feature type="region of interest" description="Disordered" evidence="3">
    <location>
        <begin position="65"/>
        <end position="118"/>
    </location>
</feature>
<dbReference type="PANTHER" id="PTHR46082:SF11">
    <property type="entry name" value="AAA+ ATPASE DOMAIN-CONTAINING PROTEIN-RELATED"/>
    <property type="match status" value="1"/>
</dbReference>
<dbReference type="Pfam" id="PF12796">
    <property type="entry name" value="Ank_2"/>
    <property type="match status" value="3"/>
</dbReference>
<keyword evidence="2" id="KW-0040">ANK repeat</keyword>
<keyword evidence="6" id="KW-1185">Reference proteome</keyword>
<evidence type="ECO:0000313" key="6">
    <source>
        <dbReference type="Proteomes" id="UP001243989"/>
    </source>
</evidence>
<dbReference type="InterPro" id="IPR002110">
    <property type="entry name" value="Ankyrin_rpt"/>
</dbReference>
<dbReference type="InterPro" id="IPR056884">
    <property type="entry name" value="NPHP3-like_N"/>
</dbReference>
<dbReference type="PROSITE" id="PS50297">
    <property type="entry name" value="ANK_REP_REGION"/>
    <property type="match status" value="5"/>
</dbReference>
<evidence type="ECO:0000256" key="1">
    <source>
        <dbReference type="ARBA" id="ARBA00022737"/>
    </source>
</evidence>
<dbReference type="EMBL" id="JAHMHQ010000006">
    <property type="protein sequence ID" value="KAK1638898.1"/>
    <property type="molecule type" value="Genomic_DNA"/>
</dbReference>
<proteinExistence type="predicted"/>
<organism evidence="5 6">
    <name type="scientific">Colletotrichum phormii</name>
    <dbReference type="NCBI Taxonomy" id="359342"/>
    <lineage>
        <taxon>Eukaryota</taxon>
        <taxon>Fungi</taxon>
        <taxon>Dikarya</taxon>
        <taxon>Ascomycota</taxon>
        <taxon>Pezizomycotina</taxon>
        <taxon>Sordariomycetes</taxon>
        <taxon>Hypocreomycetidae</taxon>
        <taxon>Glomerellales</taxon>
        <taxon>Glomerellaceae</taxon>
        <taxon>Colletotrichum</taxon>
        <taxon>Colletotrichum acutatum species complex</taxon>
    </lineage>
</organism>
<feature type="domain" description="Nephrocystin 3-like N-terminal" evidence="4">
    <location>
        <begin position="468"/>
        <end position="636"/>
    </location>
</feature>
<dbReference type="GO" id="GO:0009116">
    <property type="term" value="P:nucleoside metabolic process"/>
    <property type="evidence" value="ECO:0007669"/>
    <property type="project" value="InterPro"/>
</dbReference>
<feature type="repeat" description="ANK" evidence="2">
    <location>
        <begin position="1144"/>
        <end position="1176"/>
    </location>
</feature>
<dbReference type="InterPro" id="IPR036770">
    <property type="entry name" value="Ankyrin_rpt-contain_sf"/>
</dbReference>
<dbReference type="SUPFAM" id="SSF52540">
    <property type="entry name" value="P-loop containing nucleoside triphosphate hydrolases"/>
    <property type="match status" value="1"/>
</dbReference>
<reference evidence="5" key="1">
    <citation type="submission" date="2021-06" db="EMBL/GenBank/DDBJ databases">
        <title>Comparative genomics, transcriptomics and evolutionary studies reveal genomic signatures of adaptation to plant cell wall in hemibiotrophic fungi.</title>
        <authorList>
            <consortium name="DOE Joint Genome Institute"/>
            <person name="Baroncelli R."/>
            <person name="Diaz J.F."/>
            <person name="Benocci T."/>
            <person name="Peng M."/>
            <person name="Battaglia E."/>
            <person name="Haridas S."/>
            <person name="Andreopoulos W."/>
            <person name="Labutti K."/>
            <person name="Pangilinan J."/>
            <person name="Floch G.L."/>
            <person name="Makela M.R."/>
            <person name="Henrissat B."/>
            <person name="Grigoriev I.V."/>
            <person name="Crouch J.A."/>
            <person name="De Vries R.P."/>
            <person name="Sukno S.A."/>
            <person name="Thon M.R."/>
        </authorList>
    </citation>
    <scope>NUCLEOTIDE SEQUENCE</scope>
    <source>
        <strain evidence="5">CBS 102054</strain>
    </source>
</reference>
<evidence type="ECO:0000256" key="2">
    <source>
        <dbReference type="PROSITE-ProRule" id="PRU00023"/>
    </source>
</evidence>
<feature type="repeat" description="ANK" evidence="2">
    <location>
        <begin position="1211"/>
        <end position="1243"/>
    </location>
</feature>
<feature type="repeat" description="ANK" evidence="2">
    <location>
        <begin position="1376"/>
        <end position="1408"/>
    </location>
</feature>
<sequence>MQPDLDSSAPTCRSHKLTFPSPSTAWARTCLQQPSLRSVLCRCSHARLKRQNQANSLNPAATLAEMSSSNAHHQRPRAGSQSSSDVSRAQEKRGRSFDNEEEERVERLAKRTRARGSKLQMPKSSYTVGWVCALYLESAAATAMLDDEHLPHAMSPDDTNAYTFGSIGPHNIVIACLPSGQYGTTSAAGLATDMKRTFPSIWIRLMVGIGGGVPEAGDIRLGDVVVSNPTGASPGVVQYDFGKTVRKGRFERTGSLSKPPPVVLSAVSRLRIEHERKPNQITKFLADMREREPLMDEYTRRGADGDRLFVTSYEHFGDSCDDCDPSKLVSRIARQDDKPKIHYGIIASGNQVMKHAKTRERLAKGHHMMCFEMEAAGLMDNFPCLVIRGICDYADSHKAKGWQKYAATTAAAYARELLLVTPGSNSVAQMQSGADMERSSENRKRLLDALKFNQIDKRKDDIKENHAQTCNWLIKHPDYAAWMDQKQYSKHHGFLWIRGKPGAGKSTIMKFALKRARGRTVSFFFNARGGALEKSTLGMYRSLLHQLLVKIPEVWLDADEFPLLNQQEPITWDLETTKDLFCRAVKKLGQRKLTCFVDALDECAEGEVREIVKVFEDLCKYAFQHDLRFYVCFSSRNYPYIKIQHGRQLVLEKQTGHGEDLARYVHDKFEADTGPGLDDVREEILRKASGVFMWVVLVVDILNDEYESGRLWAVKSRLSEIPSKLSELFENILTRDQKNKGDLLLCIQWILYSTRPLKREEYYFALASGLGPDALGKWDPSKVQYDHMDRLILSSSKGLAETTRSGDKTVQFIHESVRDFFLKDNGTRHLWPGMGADFEAKSHERLRDCCHEYSSRVDISDYLSECQFLLDLPKRKATDLKADVERGFPFLEYATNHILHHSNAAAQSVSQSFFFQSFPLKQWIQRSNLFEQHKVRRHNPNSTSLLYIVAGRGLTKLVEEALHLTPDAEIFGGRYGYPLLAALKEGHGEAAKVLLQHIAISVRQDRSASFGTSDSETSTQAPPSIVFADKEGRTPLYFAAERGYVDIAGMLFDLGAQPKPRLKELSPLVRAAEKGQEASLRLILQSRSRPQCSVATNTTLQSTSSVDEDGDVKRAFIKAVQIGNTCTARLLLGTGINVDAGYDFDFTPLVAAAQNAQNASIEFLLDNGADINRTSLLDKMMPIHWAIMNGHAATTRLLIQRGCDLEVQDASGRTPLYTACNAYRTEMVEILLKAGAYVHTQDFYGDTSLSVVASRGAVEHMVLLLQHSILEQQRGNGGIKFSHKNSQEAFGSGLPDFRHMVNKLGETPLFKVFPFKNTHVLSGLLDAGLDPSHLDDTGQTFLHKACKAAYDTSSEYLEGVEKAVAKGLEIDGRDHKGRTPLINAAGVYHQQFVRFLLQHGADPNARDNEGHTPISEVFYPIIMKWTNEDGLATLRSLLEGGADATEPGPNGEKLLDMAHRLGCNEMADILRESMEARGVTS</sequence>
<dbReference type="PRINTS" id="PR01415">
    <property type="entry name" value="ANKYRIN"/>
</dbReference>
<protein>
    <submittedName>
        <fullName evidence="5">Ankyrin repeat-containing domain protein</fullName>
    </submittedName>
</protein>
<dbReference type="PROSITE" id="PS50088">
    <property type="entry name" value="ANK_REPEAT"/>
    <property type="match status" value="5"/>
</dbReference>
<dbReference type="PANTHER" id="PTHR46082">
    <property type="entry name" value="ATP/GTP-BINDING PROTEIN-RELATED"/>
    <property type="match status" value="1"/>
</dbReference>
<dbReference type="RefSeq" id="XP_060447505.1">
    <property type="nucleotide sequence ID" value="XM_060590035.1"/>
</dbReference>
<dbReference type="Gene3D" id="3.40.50.1580">
    <property type="entry name" value="Nucleoside phosphorylase domain"/>
    <property type="match status" value="1"/>
</dbReference>
<gene>
    <name evidence="5" type="ORF">BDP81DRAFT_422937</name>
</gene>
<dbReference type="InterPro" id="IPR053137">
    <property type="entry name" value="NLR-like"/>
</dbReference>
<dbReference type="GeneID" id="85474897"/>
<dbReference type="InterPro" id="IPR027417">
    <property type="entry name" value="P-loop_NTPase"/>
</dbReference>
<feature type="compositionally biased region" description="Basic and acidic residues" evidence="3">
    <location>
        <begin position="88"/>
        <end position="109"/>
    </location>
</feature>
<dbReference type="SUPFAM" id="SSF53167">
    <property type="entry name" value="Purine and uridine phosphorylases"/>
    <property type="match status" value="1"/>
</dbReference>
<dbReference type="Gene3D" id="3.40.50.300">
    <property type="entry name" value="P-loop containing nucleotide triphosphate hydrolases"/>
    <property type="match status" value="1"/>
</dbReference>
<dbReference type="SUPFAM" id="SSF48403">
    <property type="entry name" value="Ankyrin repeat"/>
    <property type="match status" value="2"/>
</dbReference>
<feature type="repeat" description="ANK" evidence="2">
    <location>
        <begin position="1031"/>
        <end position="1063"/>
    </location>
</feature>
<dbReference type="GO" id="GO:0003824">
    <property type="term" value="F:catalytic activity"/>
    <property type="evidence" value="ECO:0007669"/>
    <property type="project" value="InterPro"/>
</dbReference>
<name>A0AAI9ZXR6_9PEZI</name>
<feature type="repeat" description="ANK" evidence="2">
    <location>
        <begin position="1178"/>
        <end position="1210"/>
    </location>
</feature>
<comment type="caution">
    <text evidence="5">The sequence shown here is derived from an EMBL/GenBank/DDBJ whole genome shotgun (WGS) entry which is preliminary data.</text>
</comment>